<dbReference type="EMBL" id="CP029550">
    <property type="protein sequence ID" value="AWN41746.1"/>
    <property type="molecule type" value="Genomic_DNA"/>
</dbReference>
<evidence type="ECO:0000313" key="2">
    <source>
        <dbReference type="Proteomes" id="UP000245926"/>
    </source>
</evidence>
<evidence type="ECO:0000313" key="1">
    <source>
        <dbReference type="EMBL" id="AWN41746.1"/>
    </source>
</evidence>
<name>A0A2U8W8V0_9HYPH</name>
<dbReference type="OrthoDB" id="10006030at2"/>
<reference evidence="2" key="1">
    <citation type="submission" date="2018-05" db="EMBL/GenBank/DDBJ databases">
        <title>Complete Genome Sequence of Methylobacterium sp. 17SD2-17.</title>
        <authorList>
            <person name="Srinivasan S."/>
        </authorList>
    </citation>
    <scope>NUCLEOTIDE SEQUENCE [LARGE SCALE GENOMIC DNA]</scope>
    <source>
        <strain evidence="2">17SD2-17</strain>
    </source>
</reference>
<gene>
    <name evidence="1" type="ORF">DK389_16060</name>
</gene>
<accession>A0A2U8W8V0</accession>
<dbReference type="AlphaFoldDB" id="A0A2U8W8V0"/>
<proteinExistence type="predicted"/>
<protein>
    <submittedName>
        <fullName evidence="1">Uncharacterized protein</fullName>
    </submittedName>
</protein>
<dbReference type="KEGG" id="mets:DK389_16060"/>
<sequence length="442" mass="48738">MTATLPRLVFSVPNELGRYGGAALGLHAFRPDQIMFGGDAQLSVFAGALERAKIVSAFLPHPEIFSHATSFEHIAHVLRAGTSDILHKLTHVRFGPAADVRVLKFARNFYVQAGHTRRDEVRVSGNLFATGRVLPASVQKVLRYERGQEKLFCLGPEIPPVGELPTEFMVDDINHWPSGKRVDRNDLRSAAQMCLTEGKLELQSFSEFASNISFTTGSEGSPLSEPPNFVQGRRQDKTSIEASIAIPYNLADAASLVPDLLRTYVKYLGPSEAGLNITVFPFNGAHRSADWTRFVREIATLAERRGDQICRSQLWIAKVKGPVPRSALAVMFPVAIVDDGDPERGWTEVRLRKLGIQVIRLGEAQPESGEQRAQDAMPRYREIEDGAGQRVVRVPTVSKIQHMEVLASAIARAHRGGSSVRALEDRQGLTCDDLLQTFGELL</sequence>
<keyword evidence="2" id="KW-1185">Reference proteome</keyword>
<dbReference type="RefSeq" id="WP_109891051.1">
    <property type="nucleotide sequence ID" value="NZ_CP029550.1"/>
</dbReference>
<organism evidence="1 2">
    <name type="scientific">Methylobacterium durans</name>
    <dbReference type="NCBI Taxonomy" id="2202825"/>
    <lineage>
        <taxon>Bacteria</taxon>
        <taxon>Pseudomonadati</taxon>
        <taxon>Pseudomonadota</taxon>
        <taxon>Alphaproteobacteria</taxon>
        <taxon>Hyphomicrobiales</taxon>
        <taxon>Methylobacteriaceae</taxon>
        <taxon>Methylobacterium</taxon>
    </lineage>
</organism>
<dbReference type="Proteomes" id="UP000245926">
    <property type="component" value="Chromosome"/>
</dbReference>